<dbReference type="PANTHER" id="PTHR45138">
    <property type="entry name" value="REGULATORY COMPONENTS OF SENSORY TRANSDUCTION SYSTEM"/>
    <property type="match status" value="1"/>
</dbReference>
<keyword evidence="1" id="KW-0472">Membrane</keyword>
<dbReference type="Pfam" id="PF13188">
    <property type="entry name" value="PAS_8"/>
    <property type="match status" value="1"/>
</dbReference>
<dbReference type="NCBIfam" id="TIGR00254">
    <property type="entry name" value="GGDEF"/>
    <property type="match status" value="1"/>
</dbReference>
<dbReference type="GO" id="GO:1902201">
    <property type="term" value="P:negative regulation of bacterial-type flagellum-dependent cell motility"/>
    <property type="evidence" value="ECO:0007669"/>
    <property type="project" value="TreeGrafter"/>
</dbReference>
<dbReference type="Gene3D" id="3.30.70.270">
    <property type="match status" value="1"/>
</dbReference>
<feature type="transmembrane region" description="Helical" evidence="1">
    <location>
        <begin position="46"/>
        <end position="65"/>
    </location>
</feature>
<reference evidence="3" key="1">
    <citation type="submission" date="2016-10" db="EMBL/GenBank/DDBJ databases">
        <title>Sequence of Gallionella enrichment culture.</title>
        <authorList>
            <person name="Poehlein A."/>
            <person name="Muehling M."/>
            <person name="Daniel R."/>
        </authorList>
    </citation>
    <scope>NUCLEOTIDE SEQUENCE</scope>
</reference>
<dbReference type="GO" id="GO:0043709">
    <property type="term" value="P:cell adhesion involved in single-species biofilm formation"/>
    <property type="evidence" value="ECO:0007669"/>
    <property type="project" value="TreeGrafter"/>
</dbReference>
<feature type="transmembrane region" description="Helical" evidence="1">
    <location>
        <begin position="179"/>
        <end position="199"/>
    </location>
</feature>
<keyword evidence="1" id="KW-0812">Transmembrane</keyword>
<dbReference type="InterPro" id="IPR029787">
    <property type="entry name" value="Nucleotide_cyclase"/>
</dbReference>
<dbReference type="InterPro" id="IPR043128">
    <property type="entry name" value="Rev_trsase/Diguanyl_cyclase"/>
</dbReference>
<dbReference type="Gene3D" id="3.30.450.20">
    <property type="entry name" value="PAS domain"/>
    <property type="match status" value="1"/>
</dbReference>
<gene>
    <name evidence="3" type="primary">ycdT_7</name>
    <name evidence="3" type="ORF">GALL_311110</name>
</gene>
<dbReference type="PANTHER" id="PTHR45138:SF9">
    <property type="entry name" value="DIGUANYLATE CYCLASE DGCM-RELATED"/>
    <property type="match status" value="1"/>
</dbReference>
<evidence type="ECO:0000259" key="2">
    <source>
        <dbReference type="PROSITE" id="PS50887"/>
    </source>
</evidence>
<evidence type="ECO:0000256" key="1">
    <source>
        <dbReference type="SAM" id="Phobius"/>
    </source>
</evidence>
<evidence type="ECO:0000313" key="3">
    <source>
        <dbReference type="EMBL" id="OIQ87019.1"/>
    </source>
</evidence>
<dbReference type="InterPro" id="IPR000160">
    <property type="entry name" value="GGDEF_dom"/>
</dbReference>
<protein>
    <submittedName>
        <fullName evidence="3">Putative diguanylate cyclase YcdT</fullName>
        <ecNumber evidence="3">2.7.7.65</ecNumber>
    </submittedName>
</protein>
<dbReference type="InterPro" id="IPR050469">
    <property type="entry name" value="Diguanylate_Cyclase"/>
</dbReference>
<name>A0A1J5RBH7_9ZZZZ</name>
<sequence>MNPNTVIAMEPMRNPLRGNGLFARSDDEQEFLQEEWAFIGSRLRSLGIWGTLAFMLAAVTDWIALGPTPDFFGIFVLRFFVLGLGLNLVRISSAAQAPEPASLAQALLVFEAAIVTIFLLVVAAYGGTVEYHAITALLLVIALYAYAPALSSVSLWLGPAFTLLFLLEAVFVLHAQPKVTSIMAVLLTFANFVGWQIAVQFNRMQRLNWLDRRSLRHEAADRLAAELRALDGEDSLSRVFDATPVPMVLARQHDGRVLHYNEAAERLLDTAGKTRGGLVPFSSDFFSDPEQFAQQRRILLRDGRVGPLDVRLKTTEDKPVDVMLSSALLQFHGEPAIITSLVEITARKTYERELQRLAHTDPLTGLRNRRGFFAEASAQLQAARASGGALAVLLIDADHFKRINDTHGHGVGDQALRQMGLAIQAALCETAVLTRVGGEEFACLIPGASLQRAGDIAERCRARVVAQELRCGEVTLQVSLSIGVSLVLEYEQRIDEALSRADRAMYAAKQAGRNRVSLAA</sequence>
<dbReference type="GO" id="GO:0052621">
    <property type="term" value="F:diguanylate cyclase activity"/>
    <property type="evidence" value="ECO:0007669"/>
    <property type="project" value="UniProtKB-EC"/>
</dbReference>
<keyword evidence="3" id="KW-0808">Transferase</keyword>
<dbReference type="InterPro" id="IPR035965">
    <property type="entry name" value="PAS-like_dom_sf"/>
</dbReference>
<dbReference type="SUPFAM" id="SSF55073">
    <property type="entry name" value="Nucleotide cyclase"/>
    <property type="match status" value="1"/>
</dbReference>
<keyword evidence="3" id="KW-0548">Nucleotidyltransferase</keyword>
<dbReference type="GO" id="GO:0005886">
    <property type="term" value="C:plasma membrane"/>
    <property type="evidence" value="ECO:0007669"/>
    <property type="project" value="TreeGrafter"/>
</dbReference>
<keyword evidence="1" id="KW-1133">Transmembrane helix</keyword>
<feature type="transmembrane region" description="Helical" evidence="1">
    <location>
        <begin position="101"/>
        <end position="125"/>
    </location>
</feature>
<organism evidence="3">
    <name type="scientific">mine drainage metagenome</name>
    <dbReference type="NCBI Taxonomy" id="410659"/>
    <lineage>
        <taxon>unclassified sequences</taxon>
        <taxon>metagenomes</taxon>
        <taxon>ecological metagenomes</taxon>
    </lineage>
</organism>
<dbReference type="EC" id="2.7.7.65" evidence="3"/>
<dbReference type="SMART" id="SM00267">
    <property type="entry name" value="GGDEF"/>
    <property type="match status" value="1"/>
</dbReference>
<dbReference type="AlphaFoldDB" id="A0A1J5RBH7"/>
<feature type="domain" description="GGDEF" evidence="2">
    <location>
        <begin position="388"/>
        <end position="520"/>
    </location>
</feature>
<dbReference type="PROSITE" id="PS50887">
    <property type="entry name" value="GGDEF"/>
    <property type="match status" value="1"/>
</dbReference>
<comment type="caution">
    <text evidence="3">The sequence shown here is derived from an EMBL/GenBank/DDBJ whole genome shotgun (WGS) entry which is preliminary data.</text>
</comment>
<accession>A0A1J5RBH7</accession>
<dbReference type="InterPro" id="IPR000014">
    <property type="entry name" value="PAS"/>
</dbReference>
<feature type="transmembrane region" description="Helical" evidence="1">
    <location>
        <begin position="71"/>
        <end position="89"/>
    </location>
</feature>
<dbReference type="SUPFAM" id="SSF55785">
    <property type="entry name" value="PYP-like sensor domain (PAS domain)"/>
    <property type="match status" value="1"/>
</dbReference>
<dbReference type="EMBL" id="MLJW01000445">
    <property type="protein sequence ID" value="OIQ87019.1"/>
    <property type="molecule type" value="Genomic_DNA"/>
</dbReference>
<dbReference type="Pfam" id="PF00990">
    <property type="entry name" value="GGDEF"/>
    <property type="match status" value="1"/>
</dbReference>
<feature type="transmembrane region" description="Helical" evidence="1">
    <location>
        <begin position="154"/>
        <end position="173"/>
    </location>
</feature>
<dbReference type="FunFam" id="3.30.70.270:FF:000001">
    <property type="entry name" value="Diguanylate cyclase domain protein"/>
    <property type="match status" value="1"/>
</dbReference>
<proteinExistence type="predicted"/>
<dbReference type="CDD" id="cd01949">
    <property type="entry name" value="GGDEF"/>
    <property type="match status" value="1"/>
</dbReference>